<reference evidence="2 3" key="1">
    <citation type="submission" date="2012-01" db="EMBL/GenBank/DDBJ databases">
        <title>Complete sequence of Desulfotomaculum gibsoniae DSM 7213.</title>
        <authorList>
            <consortium name="US DOE Joint Genome Institute"/>
            <person name="Lucas S."/>
            <person name="Han J."/>
            <person name="Lapidus A."/>
            <person name="Cheng J.-F."/>
            <person name="Goodwin L."/>
            <person name="Pitluck S."/>
            <person name="Peters L."/>
            <person name="Ovchinnikova G."/>
            <person name="Teshima H."/>
            <person name="Detter J.C."/>
            <person name="Han C."/>
            <person name="Tapia R."/>
            <person name="Land M."/>
            <person name="Hauser L."/>
            <person name="Kyrpides N."/>
            <person name="Ivanova N."/>
            <person name="Pagani I."/>
            <person name="Parshina S."/>
            <person name="Plugge C."/>
            <person name="Muyzer G."/>
            <person name="Kuever J."/>
            <person name="Ivanova A."/>
            <person name="Nazina T."/>
            <person name="Klenk H.-P."/>
            <person name="Brambilla E."/>
            <person name="Spring S."/>
            <person name="Stams A.F."/>
            <person name="Woyke T."/>
        </authorList>
    </citation>
    <scope>NUCLEOTIDE SEQUENCE [LARGE SCALE GENOMIC DNA]</scope>
    <source>
        <strain evidence="2 3">DSM 7213</strain>
    </source>
</reference>
<gene>
    <name evidence="2" type="ORF">Desgi_2991</name>
</gene>
<feature type="region of interest" description="Disordered" evidence="1">
    <location>
        <begin position="1"/>
        <end position="21"/>
    </location>
</feature>
<dbReference type="KEGG" id="dgi:Desgi_2991"/>
<accession>R4KRZ6</accession>
<evidence type="ECO:0000256" key="1">
    <source>
        <dbReference type="SAM" id="MobiDB-lite"/>
    </source>
</evidence>
<evidence type="ECO:0000313" key="2">
    <source>
        <dbReference type="EMBL" id="AGL02376.1"/>
    </source>
</evidence>
<sequence length="50" mass="5433">MLKSLGNLSKSKNPAGGVKQESTNHQITIFFLASIKAAEELETAVISMWL</sequence>
<dbReference type="HOGENOM" id="CLU_3117102_0_0_9"/>
<dbReference type="Proteomes" id="UP000013520">
    <property type="component" value="Chromosome"/>
</dbReference>
<evidence type="ECO:0000313" key="3">
    <source>
        <dbReference type="Proteomes" id="UP000013520"/>
    </source>
</evidence>
<dbReference type="STRING" id="767817.Desgi_2991"/>
<protein>
    <submittedName>
        <fullName evidence="2">Uncharacterized protein</fullName>
    </submittedName>
</protein>
<keyword evidence="3" id="KW-1185">Reference proteome</keyword>
<organism evidence="2 3">
    <name type="scientific">Desulfoscipio gibsoniae DSM 7213</name>
    <dbReference type="NCBI Taxonomy" id="767817"/>
    <lineage>
        <taxon>Bacteria</taxon>
        <taxon>Bacillati</taxon>
        <taxon>Bacillota</taxon>
        <taxon>Clostridia</taxon>
        <taxon>Eubacteriales</taxon>
        <taxon>Desulfallaceae</taxon>
        <taxon>Desulfoscipio</taxon>
    </lineage>
</organism>
<dbReference type="EMBL" id="CP003273">
    <property type="protein sequence ID" value="AGL02376.1"/>
    <property type="molecule type" value="Genomic_DNA"/>
</dbReference>
<feature type="compositionally biased region" description="Polar residues" evidence="1">
    <location>
        <begin position="1"/>
        <end position="12"/>
    </location>
</feature>
<dbReference type="AlphaFoldDB" id="R4KRZ6"/>
<proteinExistence type="predicted"/>
<name>R4KRZ6_9FIRM</name>